<reference evidence="2 3" key="1">
    <citation type="journal article" date="2008" name="PLoS ONE">
        <title>Environmental adaptation: genomic analysis of the piezotolerant and psychrotolerant deep-sea iron reducing bacterium Shewanella piezotolerans WP3.</title>
        <authorList>
            <person name="Wang F."/>
            <person name="Wang J."/>
            <person name="Jian H."/>
            <person name="Zhang B."/>
            <person name="Li S."/>
            <person name="Wang F."/>
            <person name="Zeng X."/>
            <person name="Gao L."/>
            <person name="Bartlett D.H."/>
            <person name="Yu J."/>
            <person name="Hu S."/>
            <person name="Xiao X."/>
        </authorList>
    </citation>
    <scope>NUCLEOTIDE SEQUENCE [LARGE SCALE GENOMIC DNA]</scope>
    <source>
        <strain evidence="3">WP3 / JCM 13877</strain>
    </source>
</reference>
<dbReference type="EMBL" id="CP000472">
    <property type="protein sequence ID" value="ACJ29704.1"/>
    <property type="molecule type" value="Genomic_DNA"/>
</dbReference>
<sequence>MYVWYRFFSAGEQIAVMASLAALLNFGFGVLQFV</sequence>
<gene>
    <name evidence="2" type="ordered locus">swp_2984</name>
</gene>
<dbReference type="HOGENOM" id="CLU_3375970_0_0_6"/>
<keyword evidence="1" id="KW-0812">Transmembrane</keyword>
<keyword evidence="3" id="KW-1185">Reference proteome</keyword>
<dbReference type="KEGG" id="swp:swp_2984"/>
<dbReference type="Proteomes" id="UP000000753">
    <property type="component" value="Chromosome"/>
</dbReference>
<evidence type="ECO:0000313" key="3">
    <source>
        <dbReference type="Proteomes" id="UP000000753"/>
    </source>
</evidence>
<keyword evidence="1" id="KW-0472">Membrane</keyword>
<organism evidence="2 3">
    <name type="scientific">Shewanella piezotolerans (strain WP3 / JCM 13877)</name>
    <dbReference type="NCBI Taxonomy" id="225849"/>
    <lineage>
        <taxon>Bacteria</taxon>
        <taxon>Pseudomonadati</taxon>
        <taxon>Pseudomonadota</taxon>
        <taxon>Gammaproteobacteria</taxon>
        <taxon>Alteromonadales</taxon>
        <taxon>Shewanellaceae</taxon>
        <taxon>Shewanella</taxon>
    </lineage>
</organism>
<protein>
    <submittedName>
        <fullName evidence="2">Uncharacterized protein</fullName>
    </submittedName>
</protein>
<keyword evidence="1" id="KW-1133">Transmembrane helix</keyword>
<feature type="transmembrane region" description="Helical" evidence="1">
    <location>
        <begin position="14"/>
        <end position="33"/>
    </location>
</feature>
<dbReference type="AlphaFoldDB" id="B8CR32"/>
<evidence type="ECO:0000313" key="2">
    <source>
        <dbReference type="EMBL" id="ACJ29704.1"/>
    </source>
</evidence>
<proteinExistence type="predicted"/>
<accession>B8CR32</accession>
<evidence type="ECO:0000256" key="1">
    <source>
        <dbReference type="SAM" id="Phobius"/>
    </source>
</evidence>
<name>B8CR32_SHEPW</name>